<gene>
    <name evidence="1" type="ORF">PGIGA_G00250250</name>
</gene>
<proteinExistence type="predicted"/>
<sequence length="1338" mass="154040">MISLSLSPSLSLTSHQTLLPLSLSLPSLATSSVESSVCVCVSVRSTMLTHTARAALSLIAVFLLLDITKVGGSVIGETRRDEEERNNDTATAPLQVMVIPSHVQIHVGQRKRVLCRVTGKAESVVWIGPDGGSISENDKNIKAHRHDEWTSSLVVVSAQVEDAGVYTCVAENTHTSAQAELNLEIVLKRARRKAKKEERGKRQKEPKPTKKPKGAKTTKKPKTDKKDKKKKGKKDKEVTTTTLPPTTTTTTTTEPPTTEPPTTTFPPIDYDDEFVDPFPDDYWDEEETKTTTVPPDTPTQKPTDDRDLFPTDEYSQPFDSDDDYWKVDEPEPTVPVISGKGKEEDDYWDSTFEVPESIPFPDGKEISPTDPDWSYTITEEPTVPTYENKWYEEYDYTVHEKKKDDEQERLEREREREWKEKEEREREERWREEEEEEEEERERRIKKPPRIYREPKICPPLGLESHRIDTDQLQTSSMYHHRYGSHRARLNIQASGDEYDMNGGAWCANPDEKDHWIELDTRTLTEFTGVITQGRDDPIENDYVTSYYVAFSNDSREWTLLHDGYSEWLFFGNSDKHTPVMSQFMEPVVARYIRILPQSWNGTACMRLEILGCPVPDPLSENQRQNEVTPRDDLDYTYHNYLDMEKLMKSITDECPNITRMYSLGKSSKGLDIYAMEITDNPGIHETGEPEFRYTAGYHGNEALGRELLMMLMQYLCKEYNDGNPRVRTLVDGIRIHLVPSVNPDGHETAFEKGSELGSWTLGHWTEDGHDIFQNFPDLNTVYWNAEDKGMVPKLTPNHHVPIPDGYLAENGPLAVETRALISWMESHPFVLGANLQGGERMVTYPFDMRRLTKESEELEKKLNPRAYRRKRQYEEEEAPESNPYLHIGYHQESYGDHQESHGYHQESYGDHQERHGYHQESYGDHQERHGYHQENYGYHQESYGYNQENQEYHHQENQGYHHEGHSEGYQEGYHEGYQEGYHGGYQEGHQEEGYEQGYGQAEPEEIRMVEDQSLFRWLAISYASTHRTMTNTFRGGCHTEDPTGGIGIVNRAKWKPIPGSMNDFSYLHTNCFELSIFLGCDKYPHQSELLREWEYNREALLTLMDQVHRGIKGVVRDKEGNPIVNASISVEGVSHDVTTGEAGDYWRMLNPGEYQVTARANGYSSMSRKCVVGFEPGATLCNFELNKSNWDRIKEIMALHGNKPIRLLSPGRGSQYTFRGDRKLSNQIPNGNGGYTERGRLRRLRLIRLRQLRKERLRARMSSTPSMTTTLPPTTTEPTTITTTTPTPTTTNTVPLTTEDSTLWYDSWLPEEENPTQPELEITDSLDYDYNFKIDDY</sequence>
<organism evidence="1 2">
    <name type="scientific">Pangasianodon gigas</name>
    <name type="common">Mekong giant catfish</name>
    <name type="synonym">Pangasius gigas</name>
    <dbReference type="NCBI Taxonomy" id="30993"/>
    <lineage>
        <taxon>Eukaryota</taxon>
        <taxon>Metazoa</taxon>
        <taxon>Chordata</taxon>
        <taxon>Craniata</taxon>
        <taxon>Vertebrata</taxon>
        <taxon>Euteleostomi</taxon>
        <taxon>Actinopterygii</taxon>
        <taxon>Neopterygii</taxon>
        <taxon>Teleostei</taxon>
        <taxon>Ostariophysi</taxon>
        <taxon>Siluriformes</taxon>
        <taxon>Pangasiidae</taxon>
        <taxon>Pangasianodon</taxon>
    </lineage>
</organism>
<dbReference type="Proteomes" id="UP000829447">
    <property type="component" value="Linkage Group LG8"/>
</dbReference>
<dbReference type="EMBL" id="CM040461">
    <property type="protein sequence ID" value="MCI4381326.1"/>
    <property type="molecule type" value="Genomic_DNA"/>
</dbReference>
<evidence type="ECO:0000313" key="2">
    <source>
        <dbReference type="Proteomes" id="UP000829447"/>
    </source>
</evidence>
<accession>A0ACC5WQP7</accession>
<evidence type="ECO:0000313" key="1">
    <source>
        <dbReference type="EMBL" id="MCI4381326.1"/>
    </source>
</evidence>
<protein>
    <submittedName>
        <fullName evidence="1">Uncharacterized protein</fullName>
    </submittedName>
</protein>
<reference evidence="1 2" key="1">
    <citation type="journal article" date="2022" name="bioRxiv">
        <title>An ancient truncated duplication of the anti-Mullerian hormone receptor type 2 gene is a potential conserved master sex determinant in the Pangasiidae catfish family.</title>
        <authorList>
            <person name="Wen M."/>
            <person name="Pan Q."/>
            <person name="Jouanno E."/>
            <person name="Montfort J."/>
            <person name="Zahm M."/>
            <person name="Cabau C."/>
            <person name="Klopp C."/>
            <person name="Iampietro C."/>
            <person name="Roques C."/>
            <person name="Bouchez O."/>
            <person name="Castinel A."/>
            <person name="Donnadieu C."/>
            <person name="Parrinello H."/>
            <person name="Poncet C."/>
            <person name="Belmonte E."/>
            <person name="Gautier V."/>
            <person name="Avarre J.-C."/>
            <person name="Dugue R."/>
            <person name="Gustiano R."/>
            <person name="Ha T.T.T."/>
            <person name="Campet M."/>
            <person name="Sriphairoj K."/>
            <person name="Ribolli J."/>
            <person name="de Almeida F.L."/>
            <person name="Desvignes T."/>
            <person name="Postlethwait J.H."/>
            <person name="Bucao C.F."/>
            <person name="Robinson-Rechavi M."/>
            <person name="Bobe J."/>
            <person name="Herpin A."/>
            <person name="Guiguen Y."/>
        </authorList>
    </citation>
    <scope>NUCLEOTIDE SEQUENCE [LARGE SCALE GENOMIC DNA]</scope>
    <source>
        <strain evidence="1">YG-Dec2019</strain>
    </source>
</reference>
<name>A0ACC5WQP7_PANGG</name>
<comment type="caution">
    <text evidence="1">The sequence shown here is derived from an EMBL/GenBank/DDBJ whole genome shotgun (WGS) entry which is preliminary data.</text>
</comment>
<keyword evidence="2" id="KW-1185">Reference proteome</keyword>